<sequence>MRVKRFLARTLPEAVSQVRAELGPEAVILHTQPVKVGGIFGLFSQKMIEVTAAVEGLPAVPQGAWRPAGATGPAPAAEGAAPAPAAAPAAPASAAPAEPRPDSFPTALAQAQQAPATPAEANGASGPKAPAARAPIREEDSLRAELARLSAIMGRVLDHLDLPGAKGLDGAVRPVYLSLVGRGVEPEIAAGLARRVQGRLSREKGRPLVEVARAVLADHLGLPATVQLDPGGHRVVALVGPTGVGKTTTLAKLAAHWALAKERRVAVMTADTYRIAAVEQLRTYCELIGVPLTVAQSPEDVAAGLEAHRSVDLILVDTAGRSHRNAAQMEDLERYLAALRPDETYLVLSLTASSADAEAVARAYESVGYDRLLFTKLDEATQPGPIINLRARTDKPLSYVTTGQSVPDDIEVASPDRLLPLFLEDVHDG</sequence>
<dbReference type="EMBL" id="AP025628">
    <property type="protein sequence ID" value="BDG59371.1"/>
    <property type="molecule type" value="Genomic_DNA"/>
</dbReference>
<keyword evidence="12" id="KW-1006">Bacterial flagellum protein export</keyword>
<dbReference type="PRINTS" id="PR00456">
    <property type="entry name" value="RIBOSOMALP2"/>
</dbReference>
<keyword evidence="5" id="KW-1003">Cell membrane</keyword>
<comment type="function">
    <text evidence="14">Necessary for flagellar biosynthesis. May be involved in translocation of the flagellum.</text>
</comment>
<evidence type="ECO:0000256" key="1">
    <source>
        <dbReference type="ARBA" id="ARBA00004413"/>
    </source>
</evidence>
<keyword evidence="11" id="KW-0472">Membrane</keyword>
<dbReference type="Proteomes" id="UP001163687">
    <property type="component" value="Chromosome"/>
</dbReference>
<keyword evidence="19" id="KW-0969">Cilium</keyword>
<dbReference type="GO" id="GO:0015031">
    <property type="term" value="P:protein transport"/>
    <property type="evidence" value="ECO:0007669"/>
    <property type="project" value="UniProtKB-KW"/>
</dbReference>
<evidence type="ECO:0000259" key="17">
    <source>
        <dbReference type="SMART" id="SM00382"/>
    </source>
</evidence>
<dbReference type="GO" id="GO:0006614">
    <property type="term" value="P:SRP-dependent cotranslational protein targeting to membrane"/>
    <property type="evidence" value="ECO:0007669"/>
    <property type="project" value="UniProtKB-UniRule"/>
</dbReference>
<name>A0AA35G5G6_9FIRM</name>
<dbReference type="AlphaFoldDB" id="A0AA35G5G6"/>
<feature type="compositionally biased region" description="Low complexity" evidence="16">
    <location>
        <begin position="105"/>
        <end position="121"/>
    </location>
</feature>
<evidence type="ECO:0000313" key="19">
    <source>
        <dbReference type="EMBL" id="BDG59371.1"/>
    </source>
</evidence>
<gene>
    <name evidence="19" type="ORF">caldi_04610</name>
</gene>
<dbReference type="InterPro" id="IPR027417">
    <property type="entry name" value="P-loop_NTPase"/>
</dbReference>
<keyword evidence="20" id="KW-1185">Reference proteome</keyword>
<dbReference type="GO" id="GO:0003735">
    <property type="term" value="F:structural constituent of ribosome"/>
    <property type="evidence" value="ECO:0007669"/>
    <property type="project" value="InterPro"/>
</dbReference>
<protein>
    <recommendedName>
        <fullName evidence="3 15">Flagellar biosynthesis protein FlhF</fullName>
    </recommendedName>
</protein>
<dbReference type="NCBIfam" id="TIGR03499">
    <property type="entry name" value="FlhF"/>
    <property type="match status" value="1"/>
</dbReference>
<evidence type="ECO:0000256" key="15">
    <source>
        <dbReference type="NCBIfam" id="TIGR03499"/>
    </source>
</evidence>
<evidence type="ECO:0000256" key="8">
    <source>
        <dbReference type="ARBA" id="ARBA00022927"/>
    </source>
</evidence>
<dbReference type="GO" id="GO:0005525">
    <property type="term" value="F:GTP binding"/>
    <property type="evidence" value="ECO:0007669"/>
    <property type="project" value="UniProtKB-UniRule"/>
</dbReference>
<dbReference type="InterPro" id="IPR003593">
    <property type="entry name" value="AAA+_ATPase"/>
</dbReference>
<dbReference type="FunFam" id="3.40.50.300:FF:000695">
    <property type="entry name" value="Flagellar biosynthesis regulator FlhF"/>
    <property type="match status" value="1"/>
</dbReference>
<organism evidence="19 20">
    <name type="scientific">Caldinitratiruptor microaerophilus</name>
    <dbReference type="NCBI Taxonomy" id="671077"/>
    <lineage>
        <taxon>Bacteria</taxon>
        <taxon>Bacillati</taxon>
        <taxon>Bacillota</taxon>
        <taxon>Clostridia</taxon>
        <taxon>Eubacteriales</taxon>
        <taxon>Symbiobacteriaceae</taxon>
        <taxon>Caldinitratiruptor</taxon>
    </lineage>
</organism>
<evidence type="ECO:0000259" key="18">
    <source>
        <dbReference type="SMART" id="SM00962"/>
    </source>
</evidence>
<dbReference type="GO" id="GO:0005886">
    <property type="term" value="C:plasma membrane"/>
    <property type="evidence" value="ECO:0007669"/>
    <property type="project" value="UniProtKB-SubCell"/>
</dbReference>
<proteinExistence type="inferred from homology"/>
<keyword evidence="13" id="KW-0687">Ribonucleoprotein</keyword>
<evidence type="ECO:0000256" key="3">
    <source>
        <dbReference type="ARBA" id="ARBA00014919"/>
    </source>
</evidence>
<evidence type="ECO:0000256" key="2">
    <source>
        <dbReference type="ARBA" id="ARBA00008531"/>
    </source>
</evidence>
<dbReference type="Gene3D" id="3.40.50.300">
    <property type="entry name" value="P-loop containing nucleotide triphosphate hydrolases"/>
    <property type="match status" value="1"/>
</dbReference>
<dbReference type="GO" id="GO:0003924">
    <property type="term" value="F:GTPase activity"/>
    <property type="evidence" value="ECO:0007669"/>
    <property type="project" value="UniProtKB-UniRule"/>
</dbReference>
<dbReference type="KEGG" id="cmic:caldi_04610"/>
<comment type="subcellular location">
    <subcellularLocation>
        <location evidence="1">Cell membrane</location>
        <topology evidence="1">Peripheral membrane protein</topology>
        <orientation evidence="1">Cytoplasmic side</orientation>
    </subcellularLocation>
</comment>
<evidence type="ECO:0000256" key="11">
    <source>
        <dbReference type="ARBA" id="ARBA00023136"/>
    </source>
</evidence>
<comment type="similarity">
    <text evidence="2">Belongs to the GTP-binding SRP family.</text>
</comment>
<keyword evidence="9" id="KW-0689">Ribosomal protein</keyword>
<dbReference type="InterPro" id="IPR047040">
    <property type="entry name" value="FlhF__GTPase_dom"/>
</dbReference>
<dbReference type="SUPFAM" id="SSF52540">
    <property type="entry name" value="P-loop containing nucleoside triphosphate hydrolases"/>
    <property type="match status" value="1"/>
</dbReference>
<evidence type="ECO:0000256" key="6">
    <source>
        <dbReference type="ARBA" id="ARBA00022741"/>
    </source>
</evidence>
<dbReference type="InterPro" id="IPR000897">
    <property type="entry name" value="SRP54_GTPase_dom"/>
</dbReference>
<feature type="region of interest" description="Disordered" evidence="16">
    <location>
        <begin position="65"/>
        <end position="137"/>
    </location>
</feature>
<keyword evidence="7" id="KW-1005">Bacterial flagellum biogenesis</keyword>
<keyword evidence="6" id="KW-0547">Nucleotide-binding</keyword>
<evidence type="ECO:0000313" key="20">
    <source>
        <dbReference type="Proteomes" id="UP001163687"/>
    </source>
</evidence>
<feature type="compositionally biased region" description="Low complexity" evidence="16">
    <location>
        <begin position="65"/>
        <end position="97"/>
    </location>
</feature>
<dbReference type="CDD" id="cd17873">
    <property type="entry name" value="FlhF"/>
    <property type="match status" value="1"/>
</dbReference>
<dbReference type="RefSeq" id="WP_264843504.1">
    <property type="nucleotide sequence ID" value="NZ_AP025628.1"/>
</dbReference>
<dbReference type="PANTHER" id="PTHR43134:SF3">
    <property type="entry name" value="FLAGELLAR BIOSYNTHESIS PROTEIN FLHF"/>
    <property type="match status" value="1"/>
</dbReference>
<dbReference type="GO" id="GO:0005047">
    <property type="term" value="F:signal recognition particle binding"/>
    <property type="evidence" value="ECO:0007669"/>
    <property type="project" value="TreeGrafter"/>
</dbReference>
<evidence type="ECO:0000256" key="5">
    <source>
        <dbReference type="ARBA" id="ARBA00022475"/>
    </source>
</evidence>
<keyword evidence="19" id="KW-0966">Cell projection</keyword>
<dbReference type="GO" id="GO:1990904">
    <property type="term" value="C:ribonucleoprotein complex"/>
    <property type="evidence" value="ECO:0007669"/>
    <property type="project" value="UniProtKB-KW"/>
</dbReference>
<accession>A0AA35G5G6</accession>
<dbReference type="InterPro" id="IPR020006">
    <property type="entry name" value="FlhF"/>
</dbReference>
<dbReference type="SMART" id="SM00382">
    <property type="entry name" value="AAA"/>
    <property type="match status" value="1"/>
</dbReference>
<dbReference type="SMART" id="SM00962">
    <property type="entry name" value="SRP54"/>
    <property type="match status" value="1"/>
</dbReference>
<dbReference type="Pfam" id="PF00448">
    <property type="entry name" value="SRP54"/>
    <property type="match status" value="1"/>
</dbReference>
<keyword evidence="8" id="KW-0653">Protein transport</keyword>
<evidence type="ECO:0000256" key="14">
    <source>
        <dbReference type="ARBA" id="ARBA00025337"/>
    </source>
</evidence>
<evidence type="ECO:0000256" key="9">
    <source>
        <dbReference type="ARBA" id="ARBA00022980"/>
    </source>
</evidence>
<dbReference type="GO" id="GO:0006412">
    <property type="term" value="P:translation"/>
    <property type="evidence" value="ECO:0007669"/>
    <property type="project" value="InterPro"/>
</dbReference>
<dbReference type="PANTHER" id="PTHR43134">
    <property type="entry name" value="SIGNAL RECOGNITION PARTICLE RECEPTOR SUBUNIT ALPHA"/>
    <property type="match status" value="1"/>
</dbReference>
<evidence type="ECO:0000256" key="7">
    <source>
        <dbReference type="ARBA" id="ARBA00022795"/>
    </source>
</evidence>
<evidence type="ECO:0000256" key="13">
    <source>
        <dbReference type="ARBA" id="ARBA00023274"/>
    </source>
</evidence>
<dbReference type="InterPro" id="IPR001859">
    <property type="entry name" value="Ribosomal_P1/P2_euk"/>
</dbReference>
<keyword evidence="4" id="KW-0813">Transport</keyword>
<dbReference type="GO" id="GO:0044781">
    <property type="term" value="P:bacterial-type flagellum organization"/>
    <property type="evidence" value="ECO:0007669"/>
    <property type="project" value="UniProtKB-UniRule"/>
</dbReference>
<keyword evidence="19" id="KW-0282">Flagellum</keyword>
<evidence type="ECO:0000256" key="12">
    <source>
        <dbReference type="ARBA" id="ARBA00023225"/>
    </source>
</evidence>
<evidence type="ECO:0000256" key="10">
    <source>
        <dbReference type="ARBA" id="ARBA00023134"/>
    </source>
</evidence>
<evidence type="ECO:0000256" key="4">
    <source>
        <dbReference type="ARBA" id="ARBA00022448"/>
    </source>
</evidence>
<dbReference type="GO" id="GO:0005840">
    <property type="term" value="C:ribosome"/>
    <property type="evidence" value="ECO:0007669"/>
    <property type="project" value="UniProtKB-KW"/>
</dbReference>
<reference evidence="19" key="1">
    <citation type="submission" date="2022-03" db="EMBL/GenBank/DDBJ databases">
        <title>Complete genome sequence of Caldinitratiruptor microaerophilus.</title>
        <authorList>
            <person name="Mukaiyama R."/>
            <person name="Nishiyama T."/>
            <person name="Ueda K."/>
        </authorList>
    </citation>
    <scope>NUCLEOTIDE SEQUENCE</scope>
    <source>
        <strain evidence="19">JCM 16183</strain>
    </source>
</reference>
<feature type="domain" description="SRP54-type proteins GTP-binding" evidence="18">
    <location>
        <begin position="233"/>
        <end position="424"/>
    </location>
</feature>
<feature type="domain" description="AAA+ ATPase" evidence="17">
    <location>
        <begin position="232"/>
        <end position="373"/>
    </location>
</feature>
<evidence type="ECO:0000256" key="16">
    <source>
        <dbReference type="SAM" id="MobiDB-lite"/>
    </source>
</evidence>
<dbReference type="Gene3D" id="1.20.120.1380">
    <property type="entry name" value="Flagellar FlhF biosynthesis protein, N domain"/>
    <property type="match status" value="1"/>
</dbReference>
<keyword evidence="10" id="KW-0342">GTP-binding</keyword>